<dbReference type="PRINTS" id="PR02045">
    <property type="entry name" value="F138DOMAIN"/>
</dbReference>
<dbReference type="PANTHER" id="PTHR46254:SF3">
    <property type="entry name" value="SECRETED PROTEIN"/>
    <property type="match status" value="1"/>
</dbReference>
<dbReference type="PANTHER" id="PTHR46254">
    <property type="entry name" value="PROTEIN GVQW1-RELATED"/>
    <property type="match status" value="1"/>
</dbReference>
<sequence length="117" mass="13101">MRFSLCTRLEGSEDLGSLQPPPSRFKQFSCLSLLSSWDYSYSSPCLANFFVFLVEMEFHHVGQAGFELLSSRDPPTSASQRTRITGVSHRAWPTGQFQLSMVTSDVRFSLVSAAEAR</sequence>
<reference evidence="1" key="1">
    <citation type="submission" date="2025-08" db="UniProtKB">
        <authorList>
            <consortium name="Ensembl"/>
        </authorList>
    </citation>
    <scope>IDENTIFICATION</scope>
</reference>
<reference evidence="1" key="2">
    <citation type="submission" date="2025-09" db="UniProtKB">
        <authorList>
            <consortium name="Ensembl"/>
        </authorList>
    </citation>
    <scope>IDENTIFICATION</scope>
</reference>
<dbReference type="GeneTree" id="ENSGT00940000164709"/>
<dbReference type="STRING" id="37293.ENSANAP00000016060"/>
<dbReference type="Ensembl" id="ENSANAT00000033905.1">
    <property type="protein sequence ID" value="ENSANAP00000016060.1"/>
    <property type="gene ID" value="ENSANAG00000025900.1"/>
</dbReference>
<dbReference type="AlphaFoldDB" id="A0A2K5D533"/>
<protein>
    <submittedName>
        <fullName evidence="1">Uncharacterized protein</fullName>
    </submittedName>
</protein>
<evidence type="ECO:0000313" key="1">
    <source>
        <dbReference type="Ensembl" id="ENSANAP00000016060.1"/>
    </source>
</evidence>
<dbReference type="Proteomes" id="UP000233020">
    <property type="component" value="Unplaced"/>
</dbReference>
<evidence type="ECO:0000313" key="2">
    <source>
        <dbReference type="Proteomes" id="UP000233020"/>
    </source>
</evidence>
<accession>A0A2K5D533</accession>
<keyword evidence="2" id="KW-1185">Reference proteome</keyword>
<name>A0A2K5D533_AOTNA</name>
<proteinExistence type="predicted"/>
<organism evidence="1 2">
    <name type="scientific">Aotus nancymaae</name>
    <name type="common">Ma's night monkey</name>
    <dbReference type="NCBI Taxonomy" id="37293"/>
    <lineage>
        <taxon>Eukaryota</taxon>
        <taxon>Metazoa</taxon>
        <taxon>Chordata</taxon>
        <taxon>Craniata</taxon>
        <taxon>Vertebrata</taxon>
        <taxon>Euteleostomi</taxon>
        <taxon>Mammalia</taxon>
        <taxon>Eutheria</taxon>
        <taxon>Euarchontoglires</taxon>
        <taxon>Primates</taxon>
        <taxon>Haplorrhini</taxon>
        <taxon>Platyrrhini</taxon>
        <taxon>Aotidae</taxon>
        <taxon>Aotus</taxon>
    </lineage>
</organism>
<dbReference type="OMA" id="VIHCAQA"/>